<evidence type="ECO:0000259" key="10">
    <source>
        <dbReference type="PROSITE" id="PS51103"/>
    </source>
</evidence>
<dbReference type="RefSeq" id="WP_036434783.1">
    <property type="nucleotide sequence ID" value="NZ_LR215039.1"/>
</dbReference>
<dbReference type="PANTHER" id="PTHR30175">
    <property type="entry name" value="PHOSPHOTRANSFERASE SYSTEM TRANSPORT PROTEIN"/>
    <property type="match status" value="1"/>
</dbReference>
<dbReference type="GO" id="GO:0090589">
    <property type="term" value="F:protein-phosphocysteine-trehalose phosphotransferase system transporter activity"/>
    <property type="evidence" value="ECO:0007669"/>
    <property type="project" value="TreeGrafter"/>
</dbReference>
<feature type="transmembrane region" description="Helical" evidence="9">
    <location>
        <begin position="183"/>
        <end position="200"/>
    </location>
</feature>
<name>A0A449B6S4_9BACT</name>
<dbReference type="AlphaFoldDB" id="A0A449B6S4"/>
<dbReference type="InterPro" id="IPR050558">
    <property type="entry name" value="PTS_Sugar-Specific_Components"/>
</dbReference>
<gene>
    <name evidence="11" type="primary">treB</name>
    <name evidence="11" type="ORF">NCTC10179_00487</name>
</gene>
<evidence type="ECO:0000256" key="5">
    <source>
        <dbReference type="ARBA" id="ARBA00022683"/>
    </source>
</evidence>
<keyword evidence="5" id="KW-0598">Phosphotransferase system</keyword>
<feature type="transmembrane region" description="Helical" evidence="9">
    <location>
        <begin position="151"/>
        <end position="171"/>
    </location>
</feature>
<evidence type="ECO:0000256" key="4">
    <source>
        <dbReference type="ARBA" id="ARBA00022597"/>
    </source>
</evidence>
<dbReference type="InterPro" id="IPR003352">
    <property type="entry name" value="PTS_EIIC"/>
</dbReference>
<keyword evidence="7 9" id="KW-1133">Transmembrane helix</keyword>
<keyword evidence="12" id="KW-1185">Reference proteome</keyword>
<dbReference type="PROSITE" id="PS51103">
    <property type="entry name" value="PTS_EIIC_TYPE_1"/>
    <property type="match status" value="1"/>
</dbReference>
<dbReference type="PANTHER" id="PTHR30175:SF1">
    <property type="entry name" value="PTS SYSTEM ARBUTIN-, CELLOBIOSE-, AND SALICIN-SPECIFIC EIIBC COMPONENT-RELATED"/>
    <property type="match status" value="1"/>
</dbReference>
<sequence>MKKKNKISKYFEFFGGIENIKFYHHKDNFYTFYFHDFSDVKIAQIQNYLFLGDIQVFDDFLTIKINEECFKDFKGLLSSKFKFDHNYYKKVFLWDETLKPSKNLINILRNLFKGFADIFLPLIPLFIVGGLSLATAILIDSFSKTTTQHSASYFLKLIGNSIFTSLPIFIGYTSMKRYGGNPFLGMAIGIILVAPSLFNINDSLNKYYVSAQLGASSETISMLKQTFIEEHKNIPNLTLDDIKVSYSLFPTNWGYFKFEFIGYQSQVFPTLIIVYLAYWIERISNKYIHSSIVALLSPLFTVLISVFIGFWILGPLGRVISDILAVALSGIWTYTNFPYFGIGGFIIGFSYPFMVLTGFHQGLLPVEIQLLATIGRSWISPIAISSNIAQGTVALAIATWMFINKFKNKTTKVISSGVTANLGITEPVVFGINLPLKYPMLIAAFSAGVAGYWMGITQVAAISQGSSSWIGSLIQFTWTITDADKQYYESLKLFSMGEYYIVNSIANALKMLIANLIAVLTAFSITLTLSLTKFKAQTKQWVVQNL</sequence>
<dbReference type="Pfam" id="PF02378">
    <property type="entry name" value="PTS_EIIC"/>
    <property type="match status" value="1"/>
</dbReference>
<dbReference type="GO" id="GO:0009401">
    <property type="term" value="P:phosphoenolpyruvate-dependent sugar phosphotransferase system"/>
    <property type="evidence" value="ECO:0007669"/>
    <property type="project" value="UniProtKB-KW"/>
</dbReference>
<dbReference type="GO" id="GO:0008982">
    <property type="term" value="F:protein-N(PI)-phosphohistidine-sugar phosphotransferase activity"/>
    <property type="evidence" value="ECO:0007669"/>
    <property type="project" value="InterPro"/>
</dbReference>
<organism evidence="11 12">
    <name type="scientific">Mycoplasmopsis columboralis</name>
    <dbReference type="NCBI Taxonomy" id="171282"/>
    <lineage>
        <taxon>Bacteria</taxon>
        <taxon>Bacillati</taxon>
        <taxon>Mycoplasmatota</taxon>
        <taxon>Mycoplasmoidales</taxon>
        <taxon>Metamycoplasmataceae</taxon>
        <taxon>Mycoplasmopsis</taxon>
    </lineage>
</organism>
<evidence type="ECO:0000256" key="1">
    <source>
        <dbReference type="ARBA" id="ARBA00004651"/>
    </source>
</evidence>
<dbReference type="InterPro" id="IPR013013">
    <property type="entry name" value="PTS_EIIC_1"/>
</dbReference>
<evidence type="ECO:0000256" key="6">
    <source>
        <dbReference type="ARBA" id="ARBA00022692"/>
    </source>
</evidence>
<protein>
    <submittedName>
        <fullName evidence="11">EIIBC-Tre</fullName>
    </submittedName>
</protein>
<feature type="transmembrane region" description="Helical" evidence="9">
    <location>
        <begin position="440"/>
        <end position="462"/>
    </location>
</feature>
<keyword evidence="4" id="KW-0762">Sugar transport</keyword>
<reference evidence="11 12" key="1">
    <citation type="submission" date="2019-01" db="EMBL/GenBank/DDBJ databases">
        <authorList>
            <consortium name="Pathogen Informatics"/>
        </authorList>
    </citation>
    <scope>NUCLEOTIDE SEQUENCE [LARGE SCALE GENOMIC DNA]</scope>
    <source>
        <strain evidence="11 12">NCTC10179</strain>
    </source>
</reference>
<keyword evidence="6 9" id="KW-0812">Transmembrane</keyword>
<proteinExistence type="predicted"/>
<accession>A0A449B6S4</accession>
<feature type="transmembrane region" description="Helical" evidence="9">
    <location>
        <begin position="292"/>
        <end position="313"/>
    </location>
</feature>
<evidence type="ECO:0000313" key="11">
    <source>
        <dbReference type="EMBL" id="VEU76311.1"/>
    </source>
</evidence>
<feature type="transmembrane region" description="Helical" evidence="9">
    <location>
        <begin position="382"/>
        <end position="403"/>
    </location>
</feature>
<evidence type="ECO:0000256" key="8">
    <source>
        <dbReference type="ARBA" id="ARBA00023136"/>
    </source>
</evidence>
<dbReference type="EMBL" id="LR215039">
    <property type="protein sequence ID" value="VEU76311.1"/>
    <property type="molecule type" value="Genomic_DNA"/>
</dbReference>
<keyword evidence="8 9" id="KW-0472">Membrane</keyword>
<evidence type="ECO:0000256" key="3">
    <source>
        <dbReference type="ARBA" id="ARBA00022475"/>
    </source>
</evidence>
<keyword evidence="2" id="KW-0813">Transport</keyword>
<feature type="transmembrane region" description="Helical" evidence="9">
    <location>
        <begin position="260"/>
        <end position="280"/>
    </location>
</feature>
<dbReference type="GO" id="GO:0015771">
    <property type="term" value="P:trehalose transport"/>
    <property type="evidence" value="ECO:0007669"/>
    <property type="project" value="TreeGrafter"/>
</dbReference>
<dbReference type="OrthoDB" id="9769191at2"/>
<dbReference type="Proteomes" id="UP000289497">
    <property type="component" value="Chromosome"/>
</dbReference>
<feature type="transmembrane region" description="Helical" evidence="9">
    <location>
        <begin position="342"/>
        <end position="362"/>
    </location>
</feature>
<keyword evidence="3" id="KW-1003">Cell membrane</keyword>
<evidence type="ECO:0000256" key="7">
    <source>
        <dbReference type="ARBA" id="ARBA00022989"/>
    </source>
</evidence>
<feature type="transmembrane region" description="Helical" evidence="9">
    <location>
        <begin position="512"/>
        <end position="531"/>
    </location>
</feature>
<dbReference type="KEGG" id="mcou:NCTC10179_00487"/>
<evidence type="ECO:0000256" key="2">
    <source>
        <dbReference type="ARBA" id="ARBA00022448"/>
    </source>
</evidence>
<feature type="domain" description="PTS EIIC type-1" evidence="10">
    <location>
        <begin position="113"/>
        <end position="541"/>
    </location>
</feature>
<comment type="subcellular location">
    <subcellularLocation>
        <location evidence="1">Cell membrane</location>
        <topology evidence="1">Multi-pass membrane protein</topology>
    </subcellularLocation>
</comment>
<dbReference type="GO" id="GO:0005886">
    <property type="term" value="C:plasma membrane"/>
    <property type="evidence" value="ECO:0007669"/>
    <property type="project" value="UniProtKB-SubCell"/>
</dbReference>
<feature type="transmembrane region" description="Helical" evidence="9">
    <location>
        <begin position="118"/>
        <end position="139"/>
    </location>
</feature>
<evidence type="ECO:0000256" key="9">
    <source>
        <dbReference type="SAM" id="Phobius"/>
    </source>
</evidence>
<evidence type="ECO:0000313" key="12">
    <source>
        <dbReference type="Proteomes" id="UP000289497"/>
    </source>
</evidence>